<dbReference type="GeneTree" id="ENSGT00990000204427"/>
<evidence type="ECO:0000313" key="1">
    <source>
        <dbReference type="Ensembl" id="ENSAPEP00000031702.1"/>
    </source>
</evidence>
<dbReference type="Ensembl" id="ENSAPET00000032537.1">
    <property type="protein sequence ID" value="ENSAPEP00000031702.1"/>
    <property type="gene ID" value="ENSAPEG00000022502.1"/>
</dbReference>
<reference evidence="1" key="3">
    <citation type="submission" date="2025-09" db="UniProtKB">
        <authorList>
            <consortium name="Ensembl"/>
        </authorList>
    </citation>
    <scope>IDENTIFICATION</scope>
</reference>
<dbReference type="AlphaFoldDB" id="A0A3P8U8T4"/>
<organism evidence="1 2">
    <name type="scientific">Amphiprion percula</name>
    <name type="common">Orange clownfish</name>
    <name type="synonym">Lutjanus percula</name>
    <dbReference type="NCBI Taxonomy" id="161767"/>
    <lineage>
        <taxon>Eukaryota</taxon>
        <taxon>Metazoa</taxon>
        <taxon>Chordata</taxon>
        <taxon>Craniata</taxon>
        <taxon>Vertebrata</taxon>
        <taxon>Euteleostomi</taxon>
        <taxon>Actinopterygii</taxon>
        <taxon>Neopterygii</taxon>
        <taxon>Teleostei</taxon>
        <taxon>Neoteleostei</taxon>
        <taxon>Acanthomorphata</taxon>
        <taxon>Ovalentaria</taxon>
        <taxon>Pomacentridae</taxon>
        <taxon>Amphiprion</taxon>
    </lineage>
</organism>
<reference evidence="1" key="2">
    <citation type="submission" date="2025-08" db="UniProtKB">
        <authorList>
            <consortium name="Ensembl"/>
        </authorList>
    </citation>
    <scope>IDENTIFICATION</scope>
</reference>
<dbReference type="Proteomes" id="UP000265080">
    <property type="component" value="Chromosome 16"/>
</dbReference>
<name>A0A3P8U8T4_AMPPE</name>
<keyword evidence="2" id="KW-1185">Reference proteome</keyword>
<evidence type="ECO:0000313" key="2">
    <source>
        <dbReference type="Proteomes" id="UP000265080"/>
    </source>
</evidence>
<accession>A0A3P8U8T4</accession>
<proteinExistence type="predicted"/>
<sequence length="102" mass="11749">MAAHRYRRTTKQCQEKLKKLKSVFCLGCQFLGLCLLQLRDAEMNTINFNTYLLVSVIVVGLDGFHKLGKCTFILTGETKKQGQSMQYQLYGDKATNYFKKLQ</sequence>
<reference evidence="1 2" key="1">
    <citation type="submission" date="2018-03" db="EMBL/GenBank/DDBJ databases">
        <title>Finding Nemo's genes: A chromosome-scale reference assembly of the genome of the orange clownfish Amphiprion percula.</title>
        <authorList>
            <person name="Lehmann R."/>
        </authorList>
    </citation>
    <scope>NUCLEOTIDE SEQUENCE</scope>
</reference>
<protein>
    <submittedName>
        <fullName evidence="1">Uncharacterized protein</fullName>
    </submittedName>
</protein>